<dbReference type="Gene3D" id="3.40.50.720">
    <property type="entry name" value="NAD(P)-binding Rossmann-like Domain"/>
    <property type="match status" value="1"/>
</dbReference>
<keyword evidence="6" id="KW-1185">Reference proteome</keyword>
<dbReference type="PANTHER" id="PTHR43103:SF5">
    <property type="entry name" value="4-EPIMERASE, PUTATIVE (AFU_ORTHOLOGUE AFUA_7G00360)-RELATED"/>
    <property type="match status" value="1"/>
</dbReference>
<protein>
    <submittedName>
        <fullName evidence="5">NAD(P)-dependent oxidoreductase</fullName>
    </submittedName>
</protein>
<proteinExistence type="inferred from homology"/>
<dbReference type="InterPro" id="IPR036291">
    <property type="entry name" value="NAD(P)-bd_dom_sf"/>
</dbReference>
<dbReference type="RefSeq" id="WP_254164537.1">
    <property type="nucleotide sequence ID" value="NZ_JANAFB010000002.1"/>
</dbReference>
<dbReference type="AlphaFoldDB" id="A0A9X2KGC9"/>
<evidence type="ECO:0000256" key="3">
    <source>
        <dbReference type="ARBA" id="ARBA00023027"/>
    </source>
</evidence>
<reference evidence="5" key="1">
    <citation type="submission" date="2022-06" db="EMBL/GenBank/DDBJ databases">
        <title>Rothia sp. isolated from sandalwood seedling.</title>
        <authorList>
            <person name="Tuikhar N."/>
            <person name="Kirdat K."/>
            <person name="Thorat V."/>
            <person name="Swetha P."/>
            <person name="Padma S."/>
            <person name="Sundararaj R."/>
            <person name="Yadav A."/>
        </authorList>
    </citation>
    <scope>NUCLEOTIDE SEQUENCE</scope>
    <source>
        <strain evidence="5">AR01</strain>
    </source>
</reference>
<keyword evidence="3" id="KW-0520">NAD</keyword>
<sequence>MTLQDESWLITGANGKIGRGLRRHLQPRVGHLVVADLEAPEAGEVNETCRAFDLRDPATIPPLLDGVDGVVHLAGIPDEAPYADLLQVNALGLYHLLESMRAAGVRHLVYASSNRATGLHPASATLDETSTIRPDGLYGASKAACEALARMYADKFGLRVASLCIGTFKEAPENPREAATWLSHADAWRAFEAAMTTREDYCVFYAVSANEHRFWSLEPGRAIGYEPQDDAARILGHDVAPPRDEPQAGALGSAEFTLRHM</sequence>
<dbReference type="GO" id="GO:0016491">
    <property type="term" value="F:oxidoreductase activity"/>
    <property type="evidence" value="ECO:0007669"/>
    <property type="project" value="UniProtKB-KW"/>
</dbReference>
<dbReference type="InterPro" id="IPR001509">
    <property type="entry name" value="Epimerase_deHydtase"/>
</dbReference>
<dbReference type="PRINTS" id="PR00081">
    <property type="entry name" value="GDHRDH"/>
</dbReference>
<dbReference type="EMBL" id="JANAFB010000002">
    <property type="protein sequence ID" value="MCP3424717.1"/>
    <property type="molecule type" value="Genomic_DNA"/>
</dbReference>
<evidence type="ECO:0000256" key="1">
    <source>
        <dbReference type="ARBA" id="ARBA00007637"/>
    </source>
</evidence>
<dbReference type="PANTHER" id="PTHR43103">
    <property type="entry name" value="NUCLEOSIDE-DIPHOSPHATE-SUGAR EPIMERASE"/>
    <property type="match status" value="1"/>
</dbReference>
<dbReference type="SUPFAM" id="SSF51735">
    <property type="entry name" value="NAD(P)-binding Rossmann-fold domains"/>
    <property type="match status" value="1"/>
</dbReference>
<accession>A0A9X2KGC9</accession>
<dbReference type="CDD" id="cd08946">
    <property type="entry name" value="SDR_e"/>
    <property type="match status" value="1"/>
</dbReference>
<gene>
    <name evidence="5" type="ORF">NBM05_01365</name>
</gene>
<dbReference type="Pfam" id="PF01370">
    <property type="entry name" value="Epimerase"/>
    <property type="match status" value="1"/>
</dbReference>
<organism evidence="5 6">
    <name type="scientific">Rothia santali</name>
    <dbReference type="NCBI Taxonomy" id="2949643"/>
    <lineage>
        <taxon>Bacteria</taxon>
        <taxon>Bacillati</taxon>
        <taxon>Actinomycetota</taxon>
        <taxon>Actinomycetes</taxon>
        <taxon>Micrococcales</taxon>
        <taxon>Micrococcaceae</taxon>
        <taxon>Rothia</taxon>
    </lineage>
</organism>
<dbReference type="Proteomes" id="UP001139502">
    <property type="component" value="Unassembled WGS sequence"/>
</dbReference>
<keyword evidence="2" id="KW-0560">Oxidoreductase</keyword>
<dbReference type="InterPro" id="IPR002347">
    <property type="entry name" value="SDR_fam"/>
</dbReference>
<feature type="domain" description="NAD-dependent epimerase/dehydratase" evidence="4">
    <location>
        <begin position="8"/>
        <end position="165"/>
    </location>
</feature>
<comment type="caution">
    <text evidence="5">The sequence shown here is derived from an EMBL/GenBank/DDBJ whole genome shotgun (WGS) entry which is preliminary data.</text>
</comment>
<evidence type="ECO:0000313" key="5">
    <source>
        <dbReference type="EMBL" id="MCP3424717.1"/>
    </source>
</evidence>
<evidence type="ECO:0000256" key="2">
    <source>
        <dbReference type="ARBA" id="ARBA00023002"/>
    </source>
</evidence>
<evidence type="ECO:0000313" key="6">
    <source>
        <dbReference type="Proteomes" id="UP001139502"/>
    </source>
</evidence>
<name>A0A9X2KGC9_9MICC</name>
<comment type="similarity">
    <text evidence="1">Belongs to the NAD(P)-dependent epimerase/dehydratase family.</text>
</comment>
<evidence type="ECO:0000259" key="4">
    <source>
        <dbReference type="Pfam" id="PF01370"/>
    </source>
</evidence>